<keyword evidence="9 11" id="KW-1133">Transmembrane helix</keyword>
<keyword evidence="5 11" id="KW-0813">Transport</keyword>
<sequence length="295" mass="32139">MYENARNVNLIAYGVMLLGALAIAGPLWIVISAATQSLSQVNALPFSLLPGSALADNLAAAWTRARLGPALLNSLLVAVIVTLCKIVIAALSAFAIVYFRGRLRHLFFILVFMSLMLPLEIRVAPTYGVASDLLAPIRALWQLLFGTEISVRVNLLNSYSGLMLPLIASATGTFLFRQCFMTIPDEVLEASRIDGASPMRFFFDILMPMSRGNIISLGTILFIYSWNQYLWPRLAVSDPAYQTATVAIRALAPGGDGLPEWHIAMAGTLISMLPPVLVCLVLHRYLVRGLSNSSQ</sequence>
<dbReference type="Gene3D" id="1.10.3720.10">
    <property type="entry name" value="MetI-like"/>
    <property type="match status" value="1"/>
</dbReference>
<dbReference type="InterPro" id="IPR035906">
    <property type="entry name" value="MetI-like_sf"/>
</dbReference>
<evidence type="ECO:0000259" key="13">
    <source>
        <dbReference type="PROSITE" id="PS50928"/>
    </source>
</evidence>
<feature type="domain" description="ABC transmembrane type-1" evidence="13">
    <location>
        <begin position="71"/>
        <end position="282"/>
    </location>
</feature>
<evidence type="ECO:0000256" key="12">
    <source>
        <dbReference type="RuleBase" id="RU363056"/>
    </source>
</evidence>
<feature type="transmembrane region" description="Helical" evidence="11">
    <location>
        <begin position="106"/>
        <end position="124"/>
    </location>
</feature>
<evidence type="ECO:0000256" key="6">
    <source>
        <dbReference type="ARBA" id="ARBA00022475"/>
    </source>
</evidence>
<evidence type="ECO:0000256" key="10">
    <source>
        <dbReference type="ARBA" id="ARBA00023136"/>
    </source>
</evidence>
<reference evidence="14 15" key="1">
    <citation type="journal article" date="2017" name="Int. J. Syst. Evol. Microbiol.">
        <title>Brenneria populi subsp. brevivirga subsp. nov. isolated from symptomatic bark of Populus x euramericana canker, and description of Brenneria populi subsp. populi subsp. nov.</title>
        <authorList>
            <person name="Zheng M.H."/>
            <person name="Piao C.G."/>
            <person name="Xue H."/>
            <person name="Guo M.W."/>
            <person name="Li Y."/>
        </authorList>
    </citation>
    <scope>NUCLEOTIDE SEQUENCE [LARGE SCALE GENOMIC DNA]</scope>
    <source>
        <strain evidence="14 15">D9-5</strain>
    </source>
</reference>
<gene>
    <name evidence="12" type="primary">ugpE</name>
    <name evidence="14" type="ORF">VSX58_12820</name>
</gene>
<dbReference type="PROSITE" id="PS50928">
    <property type="entry name" value="ABC_TM1"/>
    <property type="match status" value="1"/>
</dbReference>
<feature type="transmembrane region" description="Helical" evidence="11">
    <location>
        <begin position="201"/>
        <end position="224"/>
    </location>
</feature>
<evidence type="ECO:0000313" key="14">
    <source>
        <dbReference type="EMBL" id="MEC5343476.1"/>
    </source>
</evidence>
<feature type="transmembrane region" description="Helical" evidence="11">
    <location>
        <begin position="75"/>
        <end position="99"/>
    </location>
</feature>
<dbReference type="PANTHER" id="PTHR43744">
    <property type="entry name" value="ABC TRANSPORTER PERMEASE PROTEIN MG189-RELATED-RELATED"/>
    <property type="match status" value="1"/>
</dbReference>
<evidence type="ECO:0000256" key="5">
    <source>
        <dbReference type="ARBA" id="ARBA00022448"/>
    </source>
</evidence>
<dbReference type="InterPro" id="IPR000515">
    <property type="entry name" value="MetI-like"/>
</dbReference>
<comment type="subcellular location">
    <subcellularLocation>
        <location evidence="1 12">Cell inner membrane</location>
        <topology evidence="1 12">Multi-pass membrane protein</topology>
    </subcellularLocation>
    <subcellularLocation>
        <location evidence="11">Cell membrane</location>
        <topology evidence="11">Multi-pass membrane protein</topology>
    </subcellularLocation>
</comment>
<dbReference type="CDD" id="cd06261">
    <property type="entry name" value="TM_PBP2"/>
    <property type="match status" value="1"/>
</dbReference>
<evidence type="ECO:0000313" key="15">
    <source>
        <dbReference type="Proteomes" id="UP001309705"/>
    </source>
</evidence>
<comment type="similarity">
    <text evidence="2">Belongs to the binding-protein-dependent transport system permease family. UgpAE subfamily.</text>
</comment>
<protein>
    <recommendedName>
        <fullName evidence="4 12">sn-glycerol-3-phosphate transport system permease protein UgpE</fullName>
    </recommendedName>
</protein>
<evidence type="ECO:0000256" key="9">
    <source>
        <dbReference type="ARBA" id="ARBA00022989"/>
    </source>
</evidence>
<evidence type="ECO:0000256" key="11">
    <source>
        <dbReference type="RuleBase" id="RU363032"/>
    </source>
</evidence>
<feature type="transmembrane region" description="Helical" evidence="11">
    <location>
        <begin position="12"/>
        <end position="31"/>
    </location>
</feature>
<feature type="transmembrane region" description="Helical" evidence="11">
    <location>
        <begin position="162"/>
        <end position="180"/>
    </location>
</feature>
<evidence type="ECO:0000256" key="1">
    <source>
        <dbReference type="ARBA" id="ARBA00004429"/>
    </source>
</evidence>
<keyword evidence="10 11" id="KW-0472">Membrane</keyword>
<name>A0ABU6JT82_9GAMM</name>
<evidence type="ECO:0000256" key="3">
    <source>
        <dbReference type="ARBA" id="ARBA00011557"/>
    </source>
</evidence>
<keyword evidence="7 12" id="KW-0997">Cell inner membrane</keyword>
<dbReference type="PANTHER" id="PTHR43744:SF8">
    <property type="entry name" value="SN-GLYCEROL-3-PHOSPHATE TRANSPORT SYSTEM PERMEASE PROTEIN UGPE"/>
    <property type="match status" value="1"/>
</dbReference>
<dbReference type="Proteomes" id="UP001309705">
    <property type="component" value="Unassembled WGS sequence"/>
</dbReference>
<accession>A0ABU6JT82</accession>
<comment type="function">
    <text evidence="12">Part of the ABC transporter complex UgpBAEC involved in sn-glycerol-3-phosphate (G3P) import. Probably responsible for the translocation of the substrate across the membrane.</text>
</comment>
<comment type="subunit">
    <text evidence="3 12">The complex is composed of two ATP-binding proteins (UgpC), two transmembrane proteins (UgpA and UgpE) and a solute-binding protein (UgpB).</text>
</comment>
<keyword evidence="8 11" id="KW-0812">Transmembrane</keyword>
<organism evidence="14 15">
    <name type="scientific">Brenneria populi</name>
    <dbReference type="NCBI Taxonomy" id="1505588"/>
    <lineage>
        <taxon>Bacteria</taxon>
        <taxon>Pseudomonadati</taxon>
        <taxon>Pseudomonadota</taxon>
        <taxon>Gammaproteobacteria</taxon>
        <taxon>Enterobacterales</taxon>
        <taxon>Pectobacteriaceae</taxon>
        <taxon>Brenneria</taxon>
    </lineage>
</organism>
<evidence type="ECO:0000256" key="4">
    <source>
        <dbReference type="ARBA" id="ARBA00020515"/>
    </source>
</evidence>
<dbReference type="RefSeq" id="WP_327618428.1">
    <property type="nucleotide sequence ID" value="NZ_JAYWTM010000011.1"/>
</dbReference>
<keyword evidence="15" id="KW-1185">Reference proteome</keyword>
<comment type="caution">
    <text evidence="14">The sequence shown here is derived from an EMBL/GenBank/DDBJ whole genome shotgun (WGS) entry which is preliminary data.</text>
</comment>
<evidence type="ECO:0000256" key="2">
    <source>
        <dbReference type="ARBA" id="ARBA00008852"/>
    </source>
</evidence>
<dbReference type="EMBL" id="JAYWTM010000011">
    <property type="protein sequence ID" value="MEC5343476.1"/>
    <property type="molecule type" value="Genomic_DNA"/>
</dbReference>
<evidence type="ECO:0000256" key="7">
    <source>
        <dbReference type="ARBA" id="ARBA00022519"/>
    </source>
</evidence>
<evidence type="ECO:0000256" key="8">
    <source>
        <dbReference type="ARBA" id="ARBA00022692"/>
    </source>
</evidence>
<feature type="transmembrane region" description="Helical" evidence="11">
    <location>
        <begin position="261"/>
        <end position="282"/>
    </location>
</feature>
<keyword evidence="6 12" id="KW-1003">Cell membrane</keyword>
<dbReference type="Pfam" id="PF00528">
    <property type="entry name" value="BPD_transp_1"/>
    <property type="match status" value="1"/>
</dbReference>
<dbReference type="SUPFAM" id="SSF161098">
    <property type="entry name" value="MetI-like"/>
    <property type="match status" value="1"/>
</dbReference>
<proteinExistence type="inferred from homology"/>